<dbReference type="Proteomes" id="UP000719500">
    <property type="component" value="Unassembled WGS sequence"/>
</dbReference>
<gene>
    <name evidence="1" type="ORF">H9X91_13910</name>
</gene>
<evidence type="ECO:0000313" key="1">
    <source>
        <dbReference type="EMBL" id="MBM6852521.1"/>
    </source>
</evidence>
<proteinExistence type="predicted"/>
<dbReference type="RefSeq" id="WP_204805857.1">
    <property type="nucleotide sequence ID" value="NZ_JACSNX010000048.1"/>
</dbReference>
<dbReference type="EMBL" id="JACSNX010000048">
    <property type="protein sequence ID" value="MBM6852521.1"/>
    <property type="molecule type" value="Genomic_DNA"/>
</dbReference>
<comment type="caution">
    <text evidence="1">The sequence shown here is derived from an EMBL/GenBank/DDBJ whole genome shotgun (WGS) entry which is preliminary data.</text>
</comment>
<name>A0ABS2FZN0_9FIRM</name>
<accession>A0ABS2FZN0</accession>
<keyword evidence="2" id="KW-1185">Reference proteome</keyword>
<reference evidence="1 2" key="1">
    <citation type="journal article" date="2021" name="Sci. Rep.">
        <title>The distribution of antibiotic resistance genes in chicken gut microbiota commensals.</title>
        <authorList>
            <person name="Juricova H."/>
            <person name="Matiasovicova J."/>
            <person name="Kubasova T."/>
            <person name="Cejkova D."/>
            <person name="Rychlik I."/>
        </authorList>
    </citation>
    <scope>NUCLEOTIDE SEQUENCE [LARGE SCALE GENOMIC DNA]</scope>
    <source>
        <strain evidence="1 2">An411</strain>
    </source>
</reference>
<evidence type="ECO:0000313" key="2">
    <source>
        <dbReference type="Proteomes" id="UP000719500"/>
    </source>
</evidence>
<organism evidence="1 2">
    <name type="scientific">Oscillibacter valericigenes</name>
    <dbReference type="NCBI Taxonomy" id="351091"/>
    <lineage>
        <taxon>Bacteria</taxon>
        <taxon>Bacillati</taxon>
        <taxon>Bacillota</taxon>
        <taxon>Clostridia</taxon>
        <taxon>Eubacteriales</taxon>
        <taxon>Oscillospiraceae</taxon>
        <taxon>Oscillibacter</taxon>
    </lineage>
</organism>
<sequence>MNQTANYQLCQWDPTDRILMEDFNSDNSKIDAALAGLAGQISAVSAGMGNCEMEVLTYTGAGGAEPRKITFSQVPDVFLVAGNLAFIMGQGGKATAILTCKDATYSESFVNEVDVAWSGSQLTLTNTVNARYQMDTKNKPYWVLGLKKKG</sequence>
<protein>
    <submittedName>
        <fullName evidence="1">Uncharacterized protein</fullName>
    </submittedName>
</protein>